<dbReference type="AlphaFoldDB" id="A0A1R3VV61"/>
<gene>
    <name evidence="2" type="ORF">SAMN05216526_0949</name>
</gene>
<evidence type="ECO:0000313" key="3">
    <source>
        <dbReference type="Proteomes" id="UP000223759"/>
    </source>
</evidence>
<keyword evidence="3" id="KW-1185">Reference proteome</keyword>
<dbReference type="InterPro" id="IPR017926">
    <property type="entry name" value="GATASE"/>
</dbReference>
<dbReference type="CDD" id="cd01741">
    <property type="entry name" value="GATase1_1"/>
    <property type="match status" value="1"/>
</dbReference>
<sequence>MPEKAVIMARKPLLIIKTGKRIDSLADHAGDYEHWIAQGMGWPWSEVRVADVQLDARLPDYRDIAGVVITGSGSMVTEQADWMNSTAQWLKQAVPSGLPCLGICFGHQILAHALGGQVDYNPRGIEVGSVSLSCLPAAHNDALFAAFSPQFVAQVSHSQSVIELPPGAVHLAESALEKHHGFRWGERAWGIQFHPEFDETMIPHFIEYYRARLADQGVFADELLKGVMPGPQSQQLLTRFASLV</sequence>
<organism evidence="2 3">
    <name type="scientific">Ectothiorhodosinus mongolicus</name>
    <dbReference type="NCBI Taxonomy" id="233100"/>
    <lineage>
        <taxon>Bacteria</taxon>
        <taxon>Pseudomonadati</taxon>
        <taxon>Pseudomonadota</taxon>
        <taxon>Gammaproteobacteria</taxon>
        <taxon>Chromatiales</taxon>
        <taxon>Ectothiorhodospiraceae</taxon>
        <taxon>Ectothiorhodosinus</taxon>
    </lineage>
</organism>
<proteinExistence type="predicted"/>
<evidence type="ECO:0000313" key="2">
    <source>
        <dbReference type="EMBL" id="SIT68853.1"/>
    </source>
</evidence>
<dbReference type="NCBIfam" id="NF006562">
    <property type="entry name" value="PRK09065.1"/>
    <property type="match status" value="1"/>
</dbReference>
<accession>A0A1R3VV61</accession>
<dbReference type="RefSeq" id="WP_234982803.1">
    <property type="nucleotide sequence ID" value="NZ_CP023018.1"/>
</dbReference>
<dbReference type="InterPro" id="IPR029062">
    <property type="entry name" value="Class_I_gatase-like"/>
</dbReference>
<dbReference type="PANTHER" id="PTHR42695:SF5">
    <property type="entry name" value="GLUTAMINE AMIDOTRANSFERASE YLR126C-RELATED"/>
    <property type="match status" value="1"/>
</dbReference>
<dbReference type="InterPro" id="IPR044992">
    <property type="entry name" value="ChyE-like"/>
</dbReference>
<evidence type="ECO:0000259" key="1">
    <source>
        <dbReference type="Pfam" id="PF00117"/>
    </source>
</evidence>
<dbReference type="PANTHER" id="PTHR42695">
    <property type="entry name" value="GLUTAMINE AMIDOTRANSFERASE YLR126C-RELATED"/>
    <property type="match status" value="1"/>
</dbReference>
<dbReference type="GO" id="GO:0005829">
    <property type="term" value="C:cytosol"/>
    <property type="evidence" value="ECO:0007669"/>
    <property type="project" value="TreeGrafter"/>
</dbReference>
<dbReference type="EMBL" id="FTPK01000002">
    <property type="protein sequence ID" value="SIT68853.1"/>
    <property type="molecule type" value="Genomic_DNA"/>
</dbReference>
<dbReference type="STRING" id="233100.SAMN05216526_0949"/>
<dbReference type="Pfam" id="PF00117">
    <property type="entry name" value="GATase"/>
    <property type="match status" value="1"/>
</dbReference>
<name>A0A1R3VV61_9GAMM</name>
<dbReference type="SUPFAM" id="SSF52317">
    <property type="entry name" value="Class I glutamine amidotransferase-like"/>
    <property type="match status" value="1"/>
</dbReference>
<dbReference type="PROSITE" id="PS51273">
    <property type="entry name" value="GATASE_TYPE_1"/>
    <property type="match status" value="1"/>
</dbReference>
<dbReference type="Proteomes" id="UP000223759">
    <property type="component" value="Unassembled WGS sequence"/>
</dbReference>
<dbReference type="Gene3D" id="3.40.50.880">
    <property type="match status" value="1"/>
</dbReference>
<protein>
    <submittedName>
        <fullName evidence="2">GMP synthase (Glutamine-hydrolysing)</fullName>
    </submittedName>
</protein>
<reference evidence="2 3" key="1">
    <citation type="submission" date="2017-01" db="EMBL/GenBank/DDBJ databases">
        <authorList>
            <person name="Mah S.A."/>
            <person name="Swanson W.J."/>
            <person name="Moy G.W."/>
            <person name="Vacquier V.D."/>
        </authorList>
    </citation>
    <scope>NUCLEOTIDE SEQUENCE [LARGE SCALE GENOMIC DNA]</scope>
    <source>
        <strain evidence="2 3">M9</strain>
    </source>
</reference>
<feature type="domain" description="Glutamine amidotransferase" evidence="1">
    <location>
        <begin position="49"/>
        <end position="200"/>
    </location>
</feature>